<gene>
    <name evidence="1" type="ORF">L3X38_032582</name>
</gene>
<organism evidence="1 2">
    <name type="scientific">Prunus dulcis</name>
    <name type="common">Almond</name>
    <name type="synonym">Amygdalus dulcis</name>
    <dbReference type="NCBI Taxonomy" id="3755"/>
    <lineage>
        <taxon>Eukaryota</taxon>
        <taxon>Viridiplantae</taxon>
        <taxon>Streptophyta</taxon>
        <taxon>Embryophyta</taxon>
        <taxon>Tracheophyta</taxon>
        <taxon>Spermatophyta</taxon>
        <taxon>Magnoliopsida</taxon>
        <taxon>eudicotyledons</taxon>
        <taxon>Gunneridae</taxon>
        <taxon>Pentapetalae</taxon>
        <taxon>rosids</taxon>
        <taxon>fabids</taxon>
        <taxon>Rosales</taxon>
        <taxon>Rosaceae</taxon>
        <taxon>Amygdaloideae</taxon>
        <taxon>Amygdaleae</taxon>
        <taxon>Prunus</taxon>
    </lineage>
</organism>
<reference evidence="1 2" key="1">
    <citation type="journal article" date="2022" name="G3 (Bethesda)">
        <title>Whole-genome sequence and methylome profiling of the almond [Prunus dulcis (Mill.) D.A. Webb] cultivar 'Nonpareil'.</title>
        <authorList>
            <person name="D'Amico-Willman K.M."/>
            <person name="Ouma W.Z."/>
            <person name="Meulia T."/>
            <person name="Sideli G.M."/>
            <person name="Gradziel T.M."/>
            <person name="Fresnedo-Ramirez J."/>
        </authorList>
    </citation>
    <scope>NUCLEOTIDE SEQUENCE [LARGE SCALE GENOMIC DNA]</scope>
    <source>
        <strain evidence="1">Clone GOH B32 T37-40</strain>
    </source>
</reference>
<dbReference type="Proteomes" id="UP001054821">
    <property type="component" value="Chromosome 6"/>
</dbReference>
<evidence type="ECO:0000313" key="2">
    <source>
        <dbReference type="Proteomes" id="UP001054821"/>
    </source>
</evidence>
<dbReference type="EMBL" id="JAJFAZ020000006">
    <property type="protein sequence ID" value="KAI5323510.1"/>
    <property type="molecule type" value="Genomic_DNA"/>
</dbReference>
<protein>
    <submittedName>
        <fullName evidence="1">Uncharacterized protein</fullName>
    </submittedName>
</protein>
<dbReference type="AlphaFoldDB" id="A0AAD4VEE3"/>
<name>A0AAD4VEE3_PRUDU</name>
<sequence>MLVSSPTEAEYERHLLALQTNFKDHNFVINYEKERWLIPYKERFVAVFVQISHKIIFTLDSSPFELPSLSYCETNRSKRPHSRGVGQRWISGTIVRPCAVKLLQPRGRVVATRGLLAQD</sequence>
<evidence type="ECO:0000313" key="1">
    <source>
        <dbReference type="EMBL" id="KAI5323510.1"/>
    </source>
</evidence>
<keyword evidence="2" id="KW-1185">Reference proteome</keyword>
<proteinExistence type="predicted"/>
<comment type="caution">
    <text evidence="1">The sequence shown here is derived from an EMBL/GenBank/DDBJ whole genome shotgun (WGS) entry which is preliminary data.</text>
</comment>
<accession>A0AAD4VEE3</accession>